<feature type="compositionally biased region" description="Low complexity" evidence="1">
    <location>
        <begin position="125"/>
        <end position="141"/>
    </location>
</feature>
<feature type="compositionally biased region" description="Low complexity" evidence="1">
    <location>
        <begin position="534"/>
        <end position="555"/>
    </location>
</feature>
<feature type="compositionally biased region" description="Low complexity" evidence="1">
    <location>
        <begin position="72"/>
        <end position="84"/>
    </location>
</feature>
<evidence type="ECO:0000256" key="2">
    <source>
        <dbReference type="SAM" id="Phobius"/>
    </source>
</evidence>
<accession>A0A1C5KAM9</accession>
<dbReference type="AlphaFoldDB" id="A0A1C5KAM9"/>
<evidence type="ECO:0000313" key="4">
    <source>
        <dbReference type="Proteomes" id="UP000198217"/>
    </source>
</evidence>
<protein>
    <submittedName>
        <fullName evidence="3">Uncharacterized protein</fullName>
    </submittedName>
</protein>
<name>A0A1C5KAM9_9ACTN</name>
<reference evidence="3 4" key="1">
    <citation type="submission" date="2016-06" db="EMBL/GenBank/DDBJ databases">
        <authorList>
            <person name="Kjaerup R.B."/>
            <person name="Dalgaard T.S."/>
            <person name="Juul-Madsen H.R."/>
        </authorList>
    </citation>
    <scope>NUCLEOTIDE SEQUENCE [LARGE SCALE GENOMIC DNA]</scope>
    <source>
        <strain evidence="3 4">DSM 43904</strain>
    </source>
</reference>
<feature type="compositionally biased region" description="Pro residues" evidence="1">
    <location>
        <begin position="657"/>
        <end position="670"/>
    </location>
</feature>
<feature type="compositionally biased region" description="Low complexity" evidence="1">
    <location>
        <begin position="177"/>
        <end position="187"/>
    </location>
</feature>
<sequence length="883" mass="89247">MTSEGPHHPGQQPDEVSPGAGGPAPYGDRPAQQQTGCGVTTPDLGWAPPPPAQPGPPAPAWAASQDQPPHRGAAQPPQAGEPGAWNPPGDAQPAWLAQGEQPGQQPWAAGGSAEQPGWASGEQSAPAWAQQPAARGAAQVPSAAPDAWPAQNGGGQDPAQSGGWHNDPAPQDEQPRQPDWAAAPQQDDPARSGGWAGAQQDEQPAWAPAEPPAARGAAQVPQAAPAWGGQEEPAASGGWHDERPEQSGGWAGGQQDDQPRQPDWAAAPQQDDPARSGGWAAAGQDDQPRQPDWAASEDRSPGGWEAPAEQRPGGAWGGSADDPAPARDEPGAWGAAAAPQPVDRPDENGWTPAEPAATPPARATASVPGDGGPPVWSPVAAGQPPQRTGTDRPALDNDLPSRTPSLPDVEPWDAAEAWGRADAQPSGTDREADRAEQAPIYQPAPGPGISPANAVPLPPQEQRVPGASLAAAPPADYTPPAQFAPEQPAYAEQSAREAGALAYEREQAGWAPAGSRHEEPQSPAGPVVPAPRTSPEAAEPAAGSVSASAAVPLASRVMPPADEALRPAGTPAPQPRVYGRPARQEPVDEPGPAEQEAVRPEHAPPPRFDPTPEPRFDDRPPVGPNGFDDRAAGGPNGFDDRAPAGPNGFAGAAPVAPASPAPPPAFPPGVPSFVDAPPQNRPVNGVRPHAGDRPADQFGGPADHFGGPGAGGGAPVGAAVPGYGPAPTADPAPGGGFPPSFPPPAQPPAGPSWDQAPAEQNRFDAFKPEAEPKTEAPTPKVRNGRVLAAVLVAAVLILAVPLGLLMLLGKVGGSETPAFDPAVGTCVKKSGDGAAAADCAEAGAFTIVSKVDAPEKCADPAQPHVRLAGDGANRVLCLKPAGQ</sequence>
<feature type="compositionally biased region" description="Gly residues" evidence="1">
    <location>
        <begin position="706"/>
        <end position="715"/>
    </location>
</feature>
<evidence type="ECO:0000313" key="3">
    <source>
        <dbReference type="EMBL" id="SCG79661.1"/>
    </source>
</evidence>
<feature type="compositionally biased region" description="Low complexity" evidence="1">
    <location>
        <begin position="470"/>
        <end position="481"/>
    </location>
</feature>
<feature type="compositionally biased region" description="Low complexity" evidence="1">
    <location>
        <begin position="261"/>
        <end position="271"/>
    </location>
</feature>
<keyword evidence="2" id="KW-0472">Membrane</keyword>
<keyword evidence="2" id="KW-0812">Transmembrane</keyword>
<evidence type="ECO:0000256" key="1">
    <source>
        <dbReference type="SAM" id="MobiDB-lite"/>
    </source>
</evidence>
<feature type="region of interest" description="Disordered" evidence="1">
    <location>
        <begin position="1"/>
        <end position="756"/>
    </location>
</feature>
<dbReference type="EMBL" id="LT607750">
    <property type="protein sequence ID" value="SCG79661.1"/>
    <property type="molecule type" value="Genomic_DNA"/>
</dbReference>
<keyword evidence="4" id="KW-1185">Reference proteome</keyword>
<feature type="compositionally biased region" description="Basic and acidic residues" evidence="1">
    <location>
        <begin position="596"/>
        <end position="620"/>
    </location>
</feature>
<feature type="compositionally biased region" description="Low complexity" evidence="1">
    <location>
        <begin position="716"/>
        <end position="732"/>
    </location>
</feature>
<organism evidence="3 4">
    <name type="scientific">Micromonospora echinaurantiaca</name>
    <dbReference type="NCBI Taxonomy" id="47857"/>
    <lineage>
        <taxon>Bacteria</taxon>
        <taxon>Bacillati</taxon>
        <taxon>Actinomycetota</taxon>
        <taxon>Actinomycetes</taxon>
        <taxon>Micromonosporales</taxon>
        <taxon>Micromonosporaceae</taxon>
        <taxon>Micromonospora</taxon>
    </lineage>
</organism>
<feature type="compositionally biased region" description="Pro residues" evidence="1">
    <location>
        <begin position="739"/>
        <end position="750"/>
    </location>
</feature>
<dbReference type="RefSeq" id="WP_088996812.1">
    <property type="nucleotide sequence ID" value="NZ_LT607750.1"/>
</dbReference>
<feature type="compositionally biased region" description="Pro residues" evidence="1">
    <location>
        <begin position="47"/>
        <end position="59"/>
    </location>
</feature>
<feature type="transmembrane region" description="Helical" evidence="2">
    <location>
        <begin position="786"/>
        <end position="808"/>
    </location>
</feature>
<feature type="compositionally biased region" description="Low complexity" evidence="1">
    <location>
        <begin position="643"/>
        <end position="656"/>
    </location>
</feature>
<proteinExistence type="predicted"/>
<feature type="compositionally biased region" description="Low complexity" evidence="1">
    <location>
        <begin position="198"/>
        <end position="230"/>
    </location>
</feature>
<gene>
    <name evidence="3" type="ORF">GA0070609_5987</name>
</gene>
<dbReference type="Proteomes" id="UP000198217">
    <property type="component" value="Chromosome I"/>
</dbReference>
<keyword evidence="2" id="KW-1133">Transmembrane helix</keyword>
<feature type="compositionally biased region" description="Low complexity" evidence="1">
    <location>
        <begin position="351"/>
        <end position="365"/>
    </location>
</feature>